<accession>A0A7U2EU25</accession>
<dbReference type="AlphaFoldDB" id="A0A7U2EU25"/>
<dbReference type="KEGG" id="pno:SNOG_08206"/>
<evidence type="ECO:0008006" key="4">
    <source>
        <dbReference type="Google" id="ProtNLM"/>
    </source>
</evidence>
<dbReference type="Proteomes" id="UP000663193">
    <property type="component" value="Chromosome 2"/>
</dbReference>
<dbReference type="RefSeq" id="XP_001798528.1">
    <property type="nucleotide sequence ID" value="XM_001798476.1"/>
</dbReference>
<organism evidence="2 3">
    <name type="scientific">Phaeosphaeria nodorum (strain SN15 / ATCC MYA-4574 / FGSC 10173)</name>
    <name type="common">Glume blotch fungus</name>
    <name type="synonym">Parastagonospora nodorum</name>
    <dbReference type="NCBI Taxonomy" id="321614"/>
    <lineage>
        <taxon>Eukaryota</taxon>
        <taxon>Fungi</taxon>
        <taxon>Dikarya</taxon>
        <taxon>Ascomycota</taxon>
        <taxon>Pezizomycotina</taxon>
        <taxon>Dothideomycetes</taxon>
        <taxon>Pleosporomycetidae</taxon>
        <taxon>Pleosporales</taxon>
        <taxon>Pleosporineae</taxon>
        <taxon>Phaeosphaeriaceae</taxon>
        <taxon>Parastagonospora</taxon>
    </lineage>
</organism>
<keyword evidence="1" id="KW-0732">Signal</keyword>
<evidence type="ECO:0000313" key="2">
    <source>
        <dbReference type="EMBL" id="QRC92737.1"/>
    </source>
</evidence>
<protein>
    <recommendedName>
        <fullName evidence="4">CBM1 domain-containing protein</fullName>
    </recommendedName>
</protein>
<keyword evidence="3" id="KW-1185">Reference proteome</keyword>
<dbReference type="EMBL" id="CP069024">
    <property type="protein sequence ID" value="QRC92737.1"/>
    <property type="molecule type" value="Genomic_DNA"/>
</dbReference>
<sequence>MKLSDTVIVACVTLLPVALAADYSAGCSDKNMGESMCGGIGHRRLRRCYKGLWRNFQCPRGCTPIPFAQCSTYEFTWMVDPPVNLTVATNITVPADLTVANNSTELPVH</sequence>
<evidence type="ECO:0000256" key="1">
    <source>
        <dbReference type="SAM" id="SignalP"/>
    </source>
</evidence>
<dbReference type="VEuPathDB" id="FungiDB:JI435_082060"/>
<reference evidence="3" key="1">
    <citation type="journal article" date="2021" name="BMC Genomics">
        <title>Chromosome-level genome assembly and manually-curated proteome of model necrotroph Parastagonospora nodorum Sn15 reveals a genome-wide trove of candidate effector homologs, and redundancy of virulence-related functions within an accessory chromosome.</title>
        <authorList>
            <person name="Bertazzoni S."/>
            <person name="Jones D.A.B."/>
            <person name="Phan H.T."/>
            <person name="Tan K.-C."/>
            <person name="Hane J.K."/>
        </authorList>
    </citation>
    <scope>NUCLEOTIDE SEQUENCE [LARGE SCALE GENOMIC DNA]</scope>
    <source>
        <strain evidence="3">SN15 / ATCC MYA-4574 / FGSC 10173)</strain>
    </source>
</reference>
<gene>
    <name evidence="2" type="ORF">JI435_082060</name>
</gene>
<feature type="chain" id="PRO_5034973478" description="CBM1 domain-containing protein" evidence="1">
    <location>
        <begin position="21"/>
        <end position="109"/>
    </location>
</feature>
<feature type="signal peptide" evidence="1">
    <location>
        <begin position="1"/>
        <end position="20"/>
    </location>
</feature>
<proteinExistence type="predicted"/>
<evidence type="ECO:0000313" key="3">
    <source>
        <dbReference type="Proteomes" id="UP000663193"/>
    </source>
</evidence>
<name>A0A7U2EU25_PHANO</name>